<dbReference type="FunFam" id="1.10.8.10:FF:000001">
    <property type="entry name" value="Elongation factor Ts"/>
    <property type="match status" value="1"/>
</dbReference>
<evidence type="ECO:0000256" key="5">
    <source>
        <dbReference type="HAMAP-Rule" id="MF_00050"/>
    </source>
</evidence>
<reference evidence="9 10" key="1">
    <citation type="submission" date="2019-01" db="EMBL/GenBank/DDBJ databases">
        <title>Geovibrio thiophilus DSM 11263, complete genome.</title>
        <authorList>
            <person name="Spring S."/>
            <person name="Bunk B."/>
            <person name="Sproer C."/>
        </authorList>
    </citation>
    <scope>NUCLEOTIDE SEQUENCE [LARGE SCALE GENOMIC DNA]</scope>
    <source>
        <strain evidence="9 10">DSM 11263</strain>
    </source>
</reference>
<dbReference type="HAMAP" id="MF_00050">
    <property type="entry name" value="EF_Ts"/>
    <property type="match status" value="1"/>
</dbReference>
<dbReference type="GO" id="GO:0003746">
    <property type="term" value="F:translation elongation factor activity"/>
    <property type="evidence" value="ECO:0007669"/>
    <property type="project" value="UniProtKB-UniRule"/>
</dbReference>
<dbReference type="PROSITE" id="PS01126">
    <property type="entry name" value="EF_TS_1"/>
    <property type="match status" value="1"/>
</dbReference>
<proteinExistence type="inferred from homology"/>
<dbReference type="OrthoDB" id="9808348at2"/>
<evidence type="ECO:0000256" key="2">
    <source>
        <dbReference type="ARBA" id="ARBA00016956"/>
    </source>
</evidence>
<gene>
    <name evidence="5" type="primary">tsf</name>
    <name evidence="9" type="ORF">EP073_00850</name>
</gene>
<name>A0A3R5UTE2_9BACT</name>
<evidence type="ECO:0000256" key="6">
    <source>
        <dbReference type="RuleBase" id="RU000642"/>
    </source>
</evidence>
<dbReference type="Proteomes" id="UP000287502">
    <property type="component" value="Chromosome"/>
</dbReference>
<dbReference type="AlphaFoldDB" id="A0A3R5UTE2"/>
<dbReference type="InterPro" id="IPR014039">
    <property type="entry name" value="Transl_elong_EFTs/EF1B_dimer"/>
</dbReference>
<dbReference type="InterPro" id="IPR018101">
    <property type="entry name" value="Transl_elong_Ts_CS"/>
</dbReference>
<evidence type="ECO:0000256" key="7">
    <source>
        <dbReference type="RuleBase" id="RU000643"/>
    </source>
</evidence>
<dbReference type="InterPro" id="IPR001816">
    <property type="entry name" value="Transl_elong_EFTs/EF1B"/>
</dbReference>
<dbReference type="EMBL" id="CP035108">
    <property type="protein sequence ID" value="QAR31999.1"/>
    <property type="molecule type" value="Genomic_DNA"/>
</dbReference>
<evidence type="ECO:0000256" key="3">
    <source>
        <dbReference type="ARBA" id="ARBA00022768"/>
    </source>
</evidence>
<sequence>MAEISAALVKELREKTGAGMMDCKKALSETNGDMEAAIDFLRKKGLSAAAKKEGRIAAEGVVADCLKGNVGVIVEINSETDFVAKNADFLAFTKQIAEIITDKNPADVEALLQVQAEGKTVAEVLNEKIATIGEKISIRRFKRCEGGNIGTYIHMGGKIGVVVELEGGNAELAKDICLHVAAANPKFLDSSSVDPAYIAKEEEIFAAKLAEQGKPANMIPNIVKGQVAKLLKEVCLVHQPFVKDPDTTIEKLAADKGAKIVSFTRFQMGEGIEKKQENFVEEVMKQIKQ</sequence>
<dbReference type="RefSeq" id="WP_128465286.1">
    <property type="nucleotide sequence ID" value="NZ_CP035108.1"/>
</dbReference>
<dbReference type="Gene3D" id="1.10.286.20">
    <property type="match status" value="1"/>
</dbReference>
<evidence type="ECO:0000259" key="8">
    <source>
        <dbReference type="Pfam" id="PF00889"/>
    </source>
</evidence>
<dbReference type="GO" id="GO:0005737">
    <property type="term" value="C:cytoplasm"/>
    <property type="evidence" value="ECO:0007669"/>
    <property type="project" value="UniProtKB-SubCell"/>
</dbReference>
<organism evidence="9 10">
    <name type="scientific">Geovibrio thiophilus</name>
    <dbReference type="NCBI Taxonomy" id="139438"/>
    <lineage>
        <taxon>Bacteria</taxon>
        <taxon>Pseudomonadati</taxon>
        <taxon>Deferribacterota</taxon>
        <taxon>Deferribacteres</taxon>
        <taxon>Deferribacterales</taxon>
        <taxon>Geovibrionaceae</taxon>
        <taxon>Geovibrio</taxon>
    </lineage>
</organism>
<dbReference type="PANTHER" id="PTHR11741:SF0">
    <property type="entry name" value="ELONGATION FACTOR TS, MITOCHONDRIAL"/>
    <property type="match status" value="1"/>
</dbReference>
<keyword evidence="5" id="KW-0963">Cytoplasm</keyword>
<dbReference type="NCBIfam" id="TIGR00116">
    <property type="entry name" value="tsf"/>
    <property type="match status" value="1"/>
</dbReference>
<dbReference type="PANTHER" id="PTHR11741">
    <property type="entry name" value="ELONGATION FACTOR TS"/>
    <property type="match status" value="1"/>
</dbReference>
<comment type="subcellular location">
    <subcellularLocation>
        <location evidence="5 7">Cytoplasm</location>
    </subcellularLocation>
</comment>
<dbReference type="Pfam" id="PF00889">
    <property type="entry name" value="EF_TS"/>
    <property type="match status" value="1"/>
</dbReference>
<dbReference type="SUPFAM" id="SSF54713">
    <property type="entry name" value="Elongation factor Ts (EF-Ts), dimerisation domain"/>
    <property type="match status" value="2"/>
</dbReference>
<dbReference type="InterPro" id="IPR009060">
    <property type="entry name" value="UBA-like_sf"/>
</dbReference>
<comment type="similarity">
    <text evidence="1 5 6">Belongs to the EF-Ts family.</text>
</comment>
<evidence type="ECO:0000313" key="9">
    <source>
        <dbReference type="EMBL" id="QAR31999.1"/>
    </source>
</evidence>
<feature type="region of interest" description="Involved in Mg(2+) ion dislocation from EF-Tu" evidence="5">
    <location>
        <begin position="80"/>
        <end position="83"/>
    </location>
</feature>
<comment type="function">
    <text evidence="5 6">Associates with the EF-Tu.GDP complex and induces the exchange of GDP to GTP. It remains bound to the aminoacyl-tRNA.EF-Tu.GTP complex up to the GTP hydrolysis stage on the ribosome.</text>
</comment>
<accession>A0A3R5UTE2</accession>
<dbReference type="PROSITE" id="PS01127">
    <property type="entry name" value="EF_TS_2"/>
    <property type="match status" value="1"/>
</dbReference>
<dbReference type="Gene3D" id="1.10.8.10">
    <property type="entry name" value="DNA helicase RuvA subunit, C-terminal domain"/>
    <property type="match status" value="1"/>
</dbReference>
<dbReference type="CDD" id="cd14275">
    <property type="entry name" value="UBA_EF-Ts"/>
    <property type="match status" value="1"/>
</dbReference>
<protein>
    <recommendedName>
        <fullName evidence="2 5">Elongation factor Ts</fullName>
        <shortName evidence="5">EF-Ts</shortName>
    </recommendedName>
</protein>
<dbReference type="Gene3D" id="3.30.479.20">
    <property type="entry name" value="Elongation factor Ts, dimerisation domain"/>
    <property type="match status" value="2"/>
</dbReference>
<dbReference type="SUPFAM" id="SSF46934">
    <property type="entry name" value="UBA-like"/>
    <property type="match status" value="1"/>
</dbReference>
<keyword evidence="3 5" id="KW-0251">Elongation factor</keyword>
<keyword evidence="10" id="KW-1185">Reference proteome</keyword>
<feature type="domain" description="Translation elongation factor EFTs/EF1B dimerisation" evidence="8">
    <location>
        <begin position="71"/>
        <end position="270"/>
    </location>
</feature>
<dbReference type="KEGG" id="gtl:EP073_00850"/>
<evidence type="ECO:0000256" key="4">
    <source>
        <dbReference type="ARBA" id="ARBA00022917"/>
    </source>
</evidence>
<keyword evidence="4 5" id="KW-0648">Protein biosynthesis</keyword>
<dbReference type="InterPro" id="IPR036402">
    <property type="entry name" value="EF-Ts_dimer_sf"/>
</dbReference>
<evidence type="ECO:0000313" key="10">
    <source>
        <dbReference type="Proteomes" id="UP000287502"/>
    </source>
</evidence>
<evidence type="ECO:0000256" key="1">
    <source>
        <dbReference type="ARBA" id="ARBA00005532"/>
    </source>
</evidence>